<dbReference type="EMBL" id="AE016818">
    <property type="protein sequence ID" value="AAS52787.1"/>
    <property type="molecule type" value="Genomic_DNA"/>
</dbReference>
<keyword evidence="9" id="KW-0809">Transit peptide</keyword>
<keyword evidence="7" id="KW-0597">Phosphoprotein</keyword>
<evidence type="ECO:0000256" key="10">
    <source>
        <dbReference type="ARBA" id="ARBA00022982"/>
    </source>
</evidence>
<keyword evidence="10" id="KW-0249">Electron transport</keyword>
<protein>
    <recommendedName>
        <fullName evidence="14">Acyl carrier protein</fullName>
    </recommendedName>
</protein>
<dbReference type="GO" id="GO:0000035">
    <property type="term" value="F:acyl binding"/>
    <property type="evidence" value="ECO:0000318"/>
    <property type="project" value="GO_Central"/>
</dbReference>
<dbReference type="InterPro" id="IPR036736">
    <property type="entry name" value="ACP-like_sf"/>
</dbReference>
<evidence type="ECO:0000256" key="9">
    <source>
        <dbReference type="ARBA" id="ARBA00022946"/>
    </source>
</evidence>
<comment type="similarity">
    <text evidence="3">Belongs to the acyl carrier protein (ACP) family.</text>
</comment>
<dbReference type="InterPro" id="IPR006162">
    <property type="entry name" value="Ppantetheine_attach_site"/>
</dbReference>
<dbReference type="KEGG" id="ago:AGOS_AER103W"/>
<dbReference type="HAMAP" id="MF_01217">
    <property type="entry name" value="Acyl_carrier"/>
    <property type="match status" value="1"/>
</dbReference>
<dbReference type="FunFam" id="1.10.1200.10:FF:000003">
    <property type="entry name" value="Acyl carrier protein"/>
    <property type="match status" value="1"/>
</dbReference>
<evidence type="ECO:0000256" key="13">
    <source>
        <dbReference type="ARBA" id="ARBA00023160"/>
    </source>
</evidence>
<comment type="function">
    <text evidence="14">Carrier of the growing fatty acid chain in fatty acid biosynthesis.</text>
</comment>
<dbReference type="InterPro" id="IPR003231">
    <property type="entry name" value="ACP"/>
</dbReference>
<keyword evidence="11" id="KW-0443">Lipid metabolism</keyword>
<evidence type="ECO:0000256" key="8">
    <source>
        <dbReference type="ARBA" id="ARBA00022832"/>
    </source>
</evidence>
<comment type="subcellular location">
    <subcellularLocation>
        <location evidence="1">Mitochondrion</location>
    </subcellularLocation>
</comment>
<comment type="pathway">
    <text evidence="2">Lipid metabolism; fatty acid biosynthesis.</text>
</comment>
<dbReference type="OrthoDB" id="448946at2759"/>
<feature type="domain" description="Carrier" evidence="15">
    <location>
        <begin position="44"/>
        <end position="120"/>
    </location>
</feature>
<dbReference type="GeneID" id="4621168"/>
<reference evidence="17" key="2">
    <citation type="journal article" date="2013" name="G3 (Bethesda)">
        <title>Genomes of Ashbya fungi isolated from insects reveal four mating-type loci, numerous translocations, lack of transposons, and distinct gene duplications.</title>
        <authorList>
            <person name="Dietrich F.S."/>
            <person name="Voegeli S."/>
            <person name="Kuo S."/>
            <person name="Philippsen P."/>
        </authorList>
    </citation>
    <scope>GENOME REANNOTATION</scope>
    <source>
        <strain evidence="17">ATCC 10895 / CBS 109.51 / FGSC 9923 / NRRL Y-1056</strain>
    </source>
</reference>
<sequence>MLSSFIRATPRAFRYASLQRSTPLASAFVVTPLRFYSAAQLNRDEITKRIINVVKAFDRTPTSAEVTEKSVFSKDLGLDSLDVVELLVSVEEEFDIDIPDKVADEIKSVSEAVDYVASTSDAA</sequence>
<dbReference type="AlphaFoldDB" id="Q757B0"/>
<evidence type="ECO:0000256" key="3">
    <source>
        <dbReference type="ARBA" id="ARBA00010930"/>
    </source>
</evidence>
<dbReference type="SUPFAM" id="SSF47336">
    <property type="entry name" value="ACP-like"/>
    <property type="match status" value="1"/>
</dbReference>
<evidence type="ECO:0000256" key="14">
    <source>
        <dbReference type="RuleBase" id="RU000722"/>
    </source>
</evidence>
<keyword evidence="8" id="KW-0276">Fatty acid metabolism</keyword>
<evidence type="ECO:0000256" key="11">
    <source>
        <dbReference type="ARBA" id="ARBA00023098"/>
    </source>
</evidence>
<evidence type="ECO:0000256" key="7">
    <source>
        <dbReference type="ARBA" id="ARBA00022553"/>
    </source>
</evidence>
<dbReference type="InParanoid" id="Q757B0"/>
<keyword evidence="4" id="KW-0813">Transport</keyword>
<dbReference type="PANTHER" id="PTHR20863:SF28">
    <property type="entry name" value="ACYL CARRIER PROTEIN, MITOCHONDRIAL"/>
    <property type="match status" value="1"/>
</dbReference>
<gene>
    <name evidence="16" type="ORF">AGOS_AER103W</name>
</gene>
<evidence type="ECO:0000313" key="16">
    <source>
        <dbReference type="EMBL" id="AAS52787.1"/>
    </source>
</evidence>
<name>Q757B0_EREGS</name>
<accession>Q757B0</accession>
<evidence type="ECO:0000256" key="12">
    <source>
        <dbReference type="ARBA" id="ARBA00023128"/>
    </source>
</evidence>
<dbReference type="RefSeq" id="NP_984963.1">
    <property type="nucleotide sequence ID" value="NM_210317.1"/>
</dbReference>
<dbReference type="Proteomes" id="UP000000591">
    <property type="component" value="Chromosome V"/>
</dbReference>
<dbReference type="GO" id="GO:0099128">
    <property type="term" value="C:mitochondrial [2Fe-2S] assembly complex"/>
    <property type="evidence" value="ECO:0007669"/>
    <property type="project" value="UniProtKB-ARBA"/>
</dbReference>
<dbReference type="HOGENOM" id="CLU_108696_0_2_1"/>
<dbReference type="PROSITE" id="PS00012">
    <property type="entry name" value="PHOSPHOPANTETHEINE"/>
    <property type="match status" value="1"/>
</dbReference>
<dbReference type="NCBIfam" id="TIGR00517">
    <property type="entry name" value="acyl_carrier"/>
    <property type="match status" value="1"/>
</dbReference>
<dbReference type="InterPro" id="IPR009081">
    <property type="entry name" value="PP-bd_ACP"/>
</dbReference>
<dbReference type="eggNOG" id="KOG1748">
    <property type="taxonomic scope" value="Eukaryota"/>
</dbReference>
<evidence type="ECO:0000256" key="4">
    <source>
        <dbReference type="ARBA" id="ARBA00022448"/>
    </source>
</evidence>
<dbReference type="PANTHER" id="PTHR20863">
    <property type="entry name" value="ACYL CARRIER PROTEIN"/>
    <property type="match status" value="1"/>
</dbReference>
<keyword evidence="5 14" id="KW-0596">Phosphopantetheine</keyword>
<evidence type="ECO:0000256" key="1">
    <source>
        <dbReference type="ARBA" id="ARBA00004173"/>
    </source>
</evidence>
<evidence type="ECO:0000256" key="6">
    <source>
        <dbReference type="ARBA" id="ARBA00022516"/>
    </source>
</evidence>
<dbReference type="GO" id="GO:0000036">
    <property type="term" value="F:acyl carrier activity"/>
    <property type="evidence" value="ECO:0000318"/>
    <property type="project" value="GO_Central"/>
</dbReference>
<reference evidence="16 17" key="1">
    <citation type="journal article" date="2004" name="Science">
        <title>The Ashbya gossypii genome as a tool for mapping the ancient Saccharomyces cerevisiae genome.</title>
        <authorList>
            <person name="Dietrich F.S."/>
            <person name="Voegeli S."/>
            <person name="Brachat S."/>
            <person name="Lerch A."/>
            <person name="Gates K."/>
            <person name="Steiner S."/>
            <person name="Mohr C."/>
            <person name="Pohlmann R."/>
            <person name="Luedi P."/>
            <person name="Choi S."/>
            <person name="Wing R.A."/>
            <person name="Flavier A."/>
            <person name="Gaffney T.D."/>
            <person name="Philippsen P."/>
        </authorList>
    </citation>
    <scope>NUCLEOTIDE SEQUENCE [LARGE SCALE GENOMIC DNA]</scope>
    <source>
        <strain evidence="17">ATCC 10895 / CBS 109.51 / FGSC 9923 / NRRL Y-1056</strain>
    </source>
</reference>
<keyword evidence="12" id="KW-0496">Mitochondrion</keyword>
<dbReference type="FunCoup" id="Q757B0">
    <property type="interactions" value="768"/>
</dbReference>
<evidence type="ECO:0000256" key="5">
    <source>
        <dbReference type="ARBA" id="ARBA00022450"/>
    </source>
</evidence>
<evidence type="ECO:0000313" key="17">
    <source>
        <dbReference type="Proteomes" id="UP000000591"/>
    </source>
</evidence>
<proteinExistence type="inferred from homology"/>
<dbReference type="GO" id="GO:0005739">
    <property type="term" value="C:mitochondrion"/>
    <property type="evidence" value="ECO:0000318"/>
    <property type="project" value="GO_Central"/>
</dbReference>
<organism evidence="16 17">
    <name type="scientific">Eremothecium gossypii (strain ATCC 10895 / CBS 109.51 / FGSC 9923 / NRRL Y-1056)</name>
    <name type="common">Yeast</name>
    <name type="synonym">Ashbya gossypii</name>
    <dbReference type="NCBI Taxonomy" id="284811"/>
    <lineage>
        <taxon>Eukaryota</taxon>
        <taxon>Fungi</taxon>
        <taxon>Dikarya</taxon>
        <taxon>Ascomycota</taxon>
        <taxon>Saccharomycotina</taxon>
        <taxon>Saccharomycetes</taxon>
        <taxon>Saccharomycetales</taxon>
        <taxon>Saccharomycetaceae</taxon>
        <taxon>Eremothecium</taxon>
    </lineage>
</organism>
<keyword evidence="17" id="KW-1185">Reference proteome</keyword>
<evidence type="ECO:0000256" key="2">
    <source>
        <dbReference type="ARBA" id="ARBA00005194"/>
    </source>
</evidence>
<dbReference type="OMA" id="FMSSHDD"/>
<keyword evidence="6 14" id="KW-0444">Lipid biosynthesis</keyword>
<dbReference type="Gene3D" id="1.10.1200.10">
    <property type="entry name" value="ACP-like"/>
    <property type="match status" value="1"/>
</dbReference>
<dbReference type="STRING" id="284811.Q757B0"/>
<dbReference type="PROSITE" id="PS50075">
    <property type="entry name" value="CARRIER"/>
    <property type="match status" value="1"/>
</dbReference>
<keyword evidence="13 14" id="KW-0275">Fatty acid biosynthesis</keyword>
<dbReference type="Pfam" id="PF00550">
    <property type="entry name" value="PP-binding"/>
    <property type="match status" value="1"/>
</dbReference>
<evidence type="ECO:0000259" key="15">
    <source>
        <dbReference type="PROSITE" id="PS50075"/>
    </source>
</evidence>